<dbReference type="InterPro" id="IPR027383">
    <property type="entry name" value="Znf_put"/>
</dbReference>
<protein>
    <submittedName>
        <fullName evidence="2">Putative zinc finger protein</fullName>
    </submittedName>
</protein>
<dbReference type="AlphaFoldDB" id="A0A2A9E456"/>
<evidence type="ECO:0000313" key="2">
    <source>
        <dbReference type="EMBL" id="PFG33738.1"/>
    </source>
</evidence>
<dbReference type="RefSeq" id="WP_098454905.1">
    <property type="nucleotide sequence ID" value="NZ_PDJG01000001.1"/>
</dbReference>
<dbReference type="Proteomes" id="UP000225548">
    <property type="component" value="Unassembled WGS sequence"/>
</dbReference>
<evidence type="ECO:0000313" key="3">
    <source>
        <dbReference type="Proteomes" id="UP000225548"/>
    </source>
</evidence>
<feature type="domain" description="Putative zinc-finger" evidence="1">
    <location>
        <begin position="9"/>
        <end position="36"/>
    </location>
</feature>
<keyword evidence="3" id="KW-1185">Reference proteome</keyword>
<proteinExistence type="predicted"/>
<organism evidence="2 3">
    <name type="scientific">Sanguibacter antarcticus</name>
    <dbReference type="NCBI Taxonomy" id="372484"/>
    <lineage>
        <taxon>Bacteria</taxon>
        <taxon>Bacillati</taxon>
        <taxon>Actinomycetota</taxon>
        <taxon>Actinomycetes</taxon>
        <taxon>Micrococcales</taxon>
        <taxon>Sanguibacteraceae</taxon>
        <taxon>Sanguibacter</taxon>
    </lineage>
</organism>
<dbReference type="Pfam" id="PF13490">
    <property type="entry name" value="zf-HC2"/>
    <property type="match status" value="1"/>
</dbReference>
<comment type="caution">
    <text evidence="2">The sequence shown here is derived from an EMBL/GenBank/DDBJ whole genome shotgun (WGS) entry which is preliminary data.</text>
</comment>
<name>A0A2A9E456_9MICO</name>
<gene>
    <name evidence="2" type="ORF">ATL42_1625</name>
</gene>
<sequence length="319" mass="33226">MSPHLGSQVSALVDGQLDAAARDRALVHVAGCSRCAGDLVAARDARQSLRGQLTEVLPAPELVSRLLALSVDDGPGAQRIPCPPGASSSWSGEDLPPRSLALCGDLRDGGLPRWARAGALSALAVTGIAAAGLFVLGARPVVVPSRATTDALSVLASAPLPLRSTDGPAPVVLEIPTSVGAAPTDDVFGWLGEHGWERPATLPDGVRLTQVRFAGDNDGILEVDLESPLGRVVVREQKGRLDSTALDGTAQSIGGNPVYVVSETPVHLVWQSSDTVIDVVSEMDLEDVLQLVSTFTVDEFDTGFQARVERGWSTLTGVL</sequence>
<dbReference type="EMBL" id="PDJG01000001">
    <property type="protein sequence ID" value="PFG33738.1"/>
    <property type="molecule type" value="Genomic_DNA"/>
</dbReference>
<reference evidence="2 3" key="1">
    <citation type="submission" date="2017-10" db="EMBL/GenBank/DDBJ databases">
        <title>Sequencing the genomes of 1000 actinobacteria strains.</title>
        <authorList>
            <person name="Klenk H.-P."/>
        </authorList>
    </citation>
    <scope>NUCLEOTIDE SEQUENCE [LARGE SCALE GENOMIC DNA]</scope>
    <source>
        <strain evidence="2 3">DSM 18966</strain>
    </source>
</reference>
<accession>A0A2A9E456</accession>
<evidence type="ECO:0000259" key="1">
    <source>
        <dbReference type="Pfam" id="PF13490"/>
    </source>
</evidence>